<reference evidence="2 3" key="1">
    <citation type="submission" date="2019-11" db="EMBL/GenBank/DDBJ databases">
        <authorList>
            <person name="Jiao W.-B."/>
            <person name="Schneeberger K."/>
        </authorList>
    </citation>
    <scope>NUCLEOTIDE SEQUENCE [LARGE SCALE GENOMIC DNA]</scope>
    <source>
        <strain evidence="3">cv. An-1</strain>
    </source>
</reference>
<accession>A0A654F1G7</accession>
<dbReference type="EMBL" id="CACRSJ010000105">
    <property type="protein sequence ID" value="VYS55379.1"/>
    <property type="molecule type" value="Genomic_DNA"/>
</dbReference>
<dbReference type="Araport" id="AT2G43261"/>
<dbReference type="KEGG" id="ath:AT2G43261"/>
<dbReference type="GeneID" id="6241500"/>
<dbReference type="AlphaFoldDB" id="A0A654F1G7"/>
<dbReference type="ExpressionAtlas" id="A0A654F1G7">
    <property type="expression patterns" value="baseline and differential"/>
</dbReference>
<evidence type="ECO:0000313" key="1">
    <source>
        <dbReference type="Araport" id="AT2G43261"/>
    </source>
</evidence>
<evidence type="ECO:0000313" key="3">
    <source>
        <dbReference type="Proteomes" id="UP000426265"/>
    </source>
</evidence>
<evidence type="ECO:0000313" key="2">
    <source>
        <dbReference type="EMBL" id="VYS55379.1"/>
    </source>
</evidence>
<name>A0A654F1G7_ARATH</name>
<protein>
    <submittedName>
        <fullName evidence="2">Uncharacterized protein</fullName>
    </submittedName>
</protein>
<gene>
    <name evidence="1" type="ordered locus">At2g43261</name>
    <name evidence="2" type="ORF">AN1_LOCUS10834</name>
</gene>
<dbReference type="Proteomes" id="UP000426265">
    <property type="component" value="Unassembled WGS sequence"/>
</dbReference>
<organism evidence="2 3">
    <name type="scientific">Arabidopsis thaliana</name>
    <name type="common">Mouse-ear cress</name>
    <dbReference type="NCBI Taxonomy" id="3702"/>
    <lineage>
        <taxon>Eukaryota</taxon>
        <taxon>Viridiplantae</taxon>
        <taxon>Streptophyta</taxon>
        <taxon>Embryophyta</taxon>
        <taxon>Tracheophyta</taxon>
        <taxon>Spermatophyta</taxon>
        <taxon>Magnoliopsida</taxon>
        <taxon>eudicotyledons</taxon>
        <taxon>Gunneridae</taxon>
        <taxon>Pentapetalae</taxon>
        <taxon>rosids</taxon>
        <taxon>malvids</taxon>
        <taxon>Brassicales</taxon>
        <taxon>Brassicaceae</taxon>
        <taxon>Camelineae</taxon>
        <taxon>Arabidopsis</taxon>
    </lineage>
</organism>
<dbReference type="OMA" id="FTACINL"/>
<dbReference type="RefSeq" id="NP_001118508.1">
    <property type="nucleotide sequence ID" value="NM_001125036.1"/>
</dbReference>
<dbReference type="SMR" id="A0A654F1G7"/>
<sequence>MEGVRGQSQDMNEVYDTINRVASRLGIFKDRATALLLRYKWDGEKLVSAYKKSPDNGGMSYSFEPNPTNHFHSGRRKCCLCNDITSCINIGCGDYVCDDKCFKEHIESKIHKELDMRCPKCRKFLSYSWIYRKMSKEGRERYEASLLENFRHATKQPPTVTEEDSLLKKLVRKLSKRGKDLASTSGENKK</sequence>
<proteinExistence type="predicted"/>